<proteinExistence type="predicted"/>
<comment type="caution">
    <text evidence="1">The sequence shown here is derived from an EMBL/GenBank/DDBJ whole genome shotgun (WGS) entry which is preliminary data.</text>
</comment>
<name>D9PH68_9ZZZZ</name>
<accession>D9PH68</accession>
<reference evidence="1" key="1">
    <citation type="submission" date="2010-07" db="EMBL/GenBank/DDBJ databases">
        <authorList>
            <consortium name="CONSOLIDER consortium CSD2007-00005"/>
            <person name="Guazzaroni M.-E."/>
            <person name="Richter M."/>
            <person name="Garcia-Salamanca A."/>
            <person name="Yarza P."/>
            <person name="Ferrer M."/>
        </authorList>
    </citation>
    <scope>NUCLEOTIDE SEQUENCE</scope>
</reference>
<dbReference type="AlphaFoldDB" id="D9PH68"/>
<evidence type="ECO:0000313" key="1">
    <source>
        <dbReference type="EMBL" id="EFK97095.1"/>
    </source>
</evidence>
<dbReference type="EMBL" id="ADZX01000356">
    <property type="protein sequence ID" value="EFK97095.1"/>
    <property type="molecule type" value="Genomic_DNA"/>
</dbReference>
<gene>
    <name evidence="1" type="ORF">LDC_0868</name>
</gene>
<protein>
    <submittedName>
        <fullName evidence="1">Uncharacterized protein</fullName>
    </submittedName>
</protein>
<organism evidence="1">
    <name type="scientific">sediment metagenome</name>
    <dbReference type="NCBI Taxonomy" id="749907"/>
    <lineage>
        <taxon>unclassified sequences</taxon>
        <taxon>metagenomes</taxon>
        <taxon>ecological metagenomes</taxon>
    </lineage>
</organism>
<reference evidence="1" key="2">
    <citation type="journal article" date="2011" name="Microb. Ecol.">
        <title>Taxonomic and Functional Metagenomic Profiling of the Microbial Community in the Anoxic Sediment of a Sub-saline Shallow Lake (Laguna de Carrizo, Central Spain).</title>
        <authorList>
            <person name="Ferrer M."/>
            <person name="Guazzaroni M.E."/>
            <person name="Richter M."/>
            <person name="Garcia-Salamanca A."/>
            <person name="Yarza P."/>
            <person name="Suarez-Suarez A."/>
            <person name="Solano J."/>
            <person name="Alcaide M."/>
            <person name="van Dillewijn P."/>
            <person name="Molina-Henares M.A."/>
            <person name="Lopez-Cortes N."/>
            <person name="Al-Ramahi Y."/>
            <person name="Guerrero C."/>
            <person name="Acosta A."/>
            <person name="de Eugenio L.I."/>
            <person name="Martinez V."/>
            <person name="Marques S."/>
            <person name="Rojo F."/>
            <person name="Santero E."/>
            <person name="Genilloud O."/>
            <person name="Perez-Perez J."/>
            <person name="Rossello-Mora R."/>
            <person name="Ramos J.L."/>
        </authorList>
    </citation>
    <scope>NUCLEOTIDE SEQUENCE</scope>
</reference>
<sequence length="76" mass="8766">MKVTICTLKIVEYYGSYIPYCNHRTTKDKDSSTCSKNIGKCPYLRSFNVEEPKDITTLPENQKELKLNNVVSMETL</sequence>